<evidence type="ECO:0000259" key="1">
    <source>
        <dbReference type="Pfam" id="PF12680"/>
    </source>
</evidence>
<dbReference type="Gene3D" id="3.10.450.50">
    <property type="match status" value="1"/>
</dbReference>
<dbReference type="InterPro" id="IPR037401">
    <property type="entry name" value="SnoaL-like"/>
</dbReference>
<name>A0ABT4RCQ8_9ACTN</name>
<dbReference type="InterPro" id="IPR032710">
    <property type="entry name" value="NTF2-like_dom_sf"/>
</dbReference>
<dbReference type="Proteomes" id="UP001147700">
    <property type="component" value="Unassembled WGS sequence"/>
</dbReference>
<dbReference type="RefSeq" id="WP_202955530.1">
    <property type="nucleotide sequence ID" value="NZ_JAPCID010000003.1"/>
</dbReference>
<sequence length="105" mass="12011">METLQRLYDAFNAREIDTVLAAMHDDVDWPNGWEGGRLHGKEAVRAYWTRQWAAIDPSVEPVAFDGTAVTVHQVVRDFDGNVLDDREVVHRYELQDGLVTRMDIA</sequence>
<dbReference type="SUPFAM" id="SSF54427">
    <property type="entry name" value="NTF2-like"/>
    <property type="match status" value="1"/>
</dbReference>
<comment type="caution">
    <text evidence="2">The sequence shown here is derived from an EMBL/GenBank/DDBJ whole genome shotgun (WGS) entry which is preliminary data.</text>
</comment>
<feature type="domain" description="SnoaL-like" evidence="1">
    <location>
        <begin position="5"/>
        <end position="102"/>
    </location>
</feature>
<gene>
    <name evidence="2" type="ORF">OJ962_02325</name>
</gene>
<reference evidence="2" key="1">
    <citation type="submission" date="2022-10" db="EMBL/GenBank/DDBJ databases">
        <title>The WGS of Solirubrobacter sp. CPCC 204708.</title>
        <authorList>
            <person name="Jiang Z."/>
        </authorList>
    </citation>
    <scope>NUCLEOTIDE SEQUENCE</scope>
    <source>
        <strain evidence="2">CPCC 204708</strain>
    </source>
</reference>
<protein>
    <submittedName>
        <fullName evidence="2">Nuclear transport factor 2 family protein</fullName>
    </submittedName>
</protein>
<organism evidence="2 3">
    <name type="scientific">Solirubrobacter deserti</name>
    <dbReference type="NCBI Taxonomy" id="2282478"/>
    <lineage>
        <taxon>Bacteria</taxon>
        <taxon>Bacillati</taxon>
        <taxon>Actinomycetota</taxon>
        <taxon>Thermoleophilia</taxon>
        <taxon>Solirubrobacterales</taxon>
        <taxon>Solirubrobacteraceae</taxon>
        <taxon>Solirubrobacter</taxon>
    </lineage>
</organism>
<dbReference type="Pfam" id="PF12680">
    <property type="entry name" value="SnoaL_2"/>
    <property type="match status" value="1"/>
</dbReference>
<evidence type="ECO:0000313" key="3">
    <source>
        <dbReference type="Proteomes" id="UP001147700"/>
    </source>
</evidence>
<dbReference type="EMBL" id="JAPCID010000003">
    <property type="protein sequence ID" value="MDA0136317.1"/>
    <property type="molecule type" value="Genomic_DNA"/>
</dbReference>
<evidence type="ECO:0000313" key="2">
    <source>
        <dbReference type="EMBL" id="MDA0136317.1"/>
    </source>
</evidence>
<proteinExistence type="predicted"/>
<accession>A0ABT4RCQ8</accession>
<keyword evidence="3" id="KW-1185">Reference proteome</keyword>